<reference evidence="5" key="2">
    <citation type="submission" date="2025-08" db="UniProtKB">
        <authorList>
            <consortium name="RefSeq"/>
        </authorList>
    </citation>
    <scope>IDENTIFICATION</scope>
    <source>
        <tissue evidence="5">Whole organism</tissue>
    </source>
</reference>
<sequence>MKTYCSVEDFQSSMKLSIYQGERSLVKDNFYLNKDITIEIPPKPVREATVDVTFEINESGLLTVTAVEPTSGRQVMVEVTPKEAHLSEADIQAMIQKASLYRCEDNEAKRKVEEELRKRGVVF</sequence>
<protein>
    <submittedName>
        <fullName evidence="5">Heat shock 70 kDa protein PPF203-like</fullName>
    </submittedName>
</protein>
<evidence type="ECO:0000256" key="1">
    <source>
        <dbReference type="ARBA" id="ARBA00007381"/>
    </source>
</evidence>
<comment type="similarity">
    <text evidence="1">Belongs to the heat shock protein 70 family.</text>
</comment>
<dbReference type="PANTHER" id="PTHR19375">
    <property type="entry name" value="HEAT SHOCK PROTEIN 70KDA"/>
    <property type="match status" value="1"/>
</dbReference>
<evidence type="ECO:0000313" key="4">
    <source>
        <dbReference type="Proteomes" id="UP000504606"/>
    </source>
</evidence>
<dbReference type="Pfam" id="PF00012">
    <property type="entry name" value="HSP70"/>
    <property type="match status" value="1"/>
</dbReference>
<keyword evidence="4" id="KW-1185">Reference proteome</keyword>
<dbReference type="GeneID" id="127750115"/>
<keyword evidence="3" id="KW-0067">ATP-binding</keyword>
<keyword evidence="2" id="KW-0547">Nucleotide-binding</keyword>
<dbReference type="GO" id="GO:0005524">
    <property type="term" value="F:ATP binding"/>
    <property type="evidence" value="ECO:0007669"/>
    <property type="project" value="UniProtKB-KW"/>
</dbReference>
<gene>
    <name evidence="5" type="primary">LOC127750115</name>
</gene>
<organism evidence="4 5">
    <name type="scientific">Frankliniella occidentalis</name>
    <name type="common">Western flower thrips</name>
    <name type="synonym">Euthrips occidentalis</name>
    <dbReference type="NCBI Taxonomy" id="133901"/>
    <lineage>
        <taxon>Eukaryota</taxon>
        <taxon>Metazoa</taxon>
        <taxon>Ecdysozoa</taxon>
        <taxon>Arthropoda</taxon>
        <taxon>Hexapoda</taxon>
        <taxon>Insecta</taxon>
        <taxon>Pterygota</taxon>
        <taxon>Neoptera</taxon>
        <taxon>Paraneoptera</taxon>
        <taxon>Thysanoptera</taxon>
        <taxon>Terebrantia</taxon>
        <taxon>Thripoidea</taxon>
        <taxon>Thripidae</taxon>
        <taxon>Frankliniella</taxon>
    </lineage>
</organism>
<dbReference type="KEGG" id="foc:127750115"/>
<name>A0A9C6UAN3_FRAOC</name>
<dbReference type="RefSeq" id="XP_052126652.1">
    <property type="nucleotide sequence ID" value="XM_052270692.1"/>
</dbReference>
<dbReference type="Gene3D" id="2.60.34.10">
    <property type="entry name" value="Substrate Binding Domain Of DNAk, Chain A, domain 1"/>
    <property type="match status" value="1"/>
</dbReference>
<dbReference type="AlphaFoldDB" id="A0A9C6UAN3"/>
<dbReference type="InterPro" id="IPR029047">
    <property type="entry name" value="HSP70_peptide-bd_sf"/>
</dbReference>
<evidence type="ECO:0000313" key="5">
    <source>
        <dbReference type="RefSeq" id="XP_052126652.1"/>
    </source>
</evidence>
<proteinExistence type="inferred from homology"/>
<dbReference type="Proteomes" id="UP000504606">
    <property type="component" value="Unplaced"/>
</dbReference>
<dbReference type="GO" id="GO:0140662">
    <property type="term" value="F:ATP-dependent protein folding chaperone"/>
    <property type="evidence" value="ECO:0007669"/>
    <property type="project" value="InterPro"/>
</dbReference>
<reference evidence="5" key="1">
    <citation type="journal article" date="2018" name="Proc. Natl. Acad. Sci. U.S.A.">
        <title>Phylogenomics and the evolution of hemipteroid insects.</title>
        <authorList>
            <person name="Johnson K.P."/>
            <person name="Dietrich C.H."/>
            <person name="Friedrich F."/>
            <person name="Beutel R.G."/>
            <person name="Wipfler B."/>
            <person name="Peters R.S."/>
            <person name="Allen J.M."/>
            <person name="Petersen M."/>
            <person name="Donath A."/>
            <person name="Walden K.K."/>
            <person name="Kozlov A.M."/>
            <person name="Podsiadlowski L."/>
            <person name="Mayer C."/>
            <person name="Meusemann K."/>
            <person name="Vasilikopoulos A."/>
            <person name="Waterhouse R.M."/>
            <person name="Cameron S.L."/>
            <person name="Weirauch C."/>
            <person name="Swanson D.R."/>
            <person name="Percy D.M."/>
            <person name="Hardy N.B."/>
            <person name="Terry I."/>
            <person name="Liu S."/>
            <person name="Zhou X."/>
            <person name="Misof B."/>
            <person name="Robertson H.M."/>
            <person name="Yoshizawa K."/>
        </authorList>
    </citation>
    <scope>NUCLEOTIDE SEQUENCE</scope>
    <source>
        <tissue evidence="5">Whole organism</tissue>
    </source>
</reference>
<dbReference type="SUPFAM" id="SSF100920">
    <property type="entry name" value="Heat shock protein 70kD (HSP70), peptide-binding domain"/>
    <property type="match status" value="1"/>
</dbReference>
<evidence type="ECO:0000256" key="3">
    <source>
        <dbReference type="ARBA" id="ARBA00022840"/>
    </source>
</evidence>
<dbReference type="OrthoDB" id="2401965at2759"/>
<accession>A0A9C6UAN3</accession>
<evidence type="ECO:0000256" key="2">
    <source>
        <dbReference type="ARBA" id="ARBA00022741"/>
    </source>
</evidence>
<dbReference type="InterPro" id="IPR013126">
    <property type="entry name" value="Hsp_70_fam"/>
</dbReference>